<dbReference type="PROSITE" id="PS01174">
    <property type="entry name" value="LIPASE_GDXG_SER"/>
    <property type="match status" value="1"/>
</dbReference>
<feature type="domain" description="Alpha/beta hydrolase fold-3" evidence="5">
    <location>
        <begin position="107"/>
        <end position="204"/>
    </location>
</feature>
<dbReference type="PANTHER" id="PTHR48081">
    <property type="entry name" value="AB HYDROLASE SUPERFAMILY PROTEIN C4A8.06C"/>
    <property type="match status" value="1"/>
</dbReference>
<evidence type="ECO:0000313" key="6">
    <source>
        <dbReference type="EMBL" id="ELK24632.1"/>
    </source>
</evidence>
<evidence type="ECO:0000259" key="5">
    <source>
        <dbReference type="Pfam" id="PF07859"/>
    </source>
</evidence>
<gene>
    <name evidence="6" type="ORF">MDA_GLEAN10008700</name>
</gene>
<feature type="signal peptide" evidence="4">
    <location>
        <begin position="1"/>
        <end position="16"/>
    </location>
</feature>
<evidence type="ECO:0000256" key="2">
    <source>
        <dbReference type="ARBA" id="ARBA00022801"/>
    </source>
</evidence>
<name>L5LEK7_MYODS</name>
<reference evidence="7" key="1">
    <citation type="journal article" date="2013" name="Science">
        <title>Comparative analysis of bat genomes provides insight into the evolution of flight and immunity.</title>
        <authorList>
            <person name="Zhang G."/>
            <person name="Cowled C."/>
            <person name="Shi Z."/>
            <person name="Huang Z."/>
            <person name="Bishop-Lilly K.A."/>
            <person name="Fang X."/>
            <person name="Wynne J.W."/>
            <person name="Xiong Z."/>
            <person name="Baker M.L."/>
            <person name="Zhao W."/>
            <person name="Tachedjian M."/>
            <person name="Zhu Y."/>
            <person name="Zhou P."/>
            <person name="Jiang X."/>
            <person name="Ng J."/>
            <person name="Yang L."/>
            <person name="Wu L."/>
            <person name="Xiao J."/>
            <person name="Feng Y."/>
            <person name="Chen Y."/>
            <person name="Sun X."/>
            <person name="Zhang Y."/>
            <person name="Marsh G.A."/>
            <person name="Crameri G."/>
            <person name="Broder C.C."/>
            <person name="Frey K.G."/>
            <person name="Wang L.F."/>
            <person name="Wang J."/>
        </authorList>
    </citation>
    <scope>NUCLEOTIDE SEQUENCE [LARGE SCALE GENOMIC DNA]</scope>
</reference>
<comment type="similarity">
    <text evidence="1">Belongs to the 'GDXG' lipolytic enzyme family.</text>
</comment>
<dbReference type="InterPro" id="IPR033140">
    <property type="entry name" value="Lipase_GDXG_put_SER_AS"/>
</dbReference>
<dbReference type="Proteomes" id="UP000010556">
    <property type="component" value="Unassembled WGS sequence"/>
</dbReference>
<dbReference type="InterPro" id="IPR050300">
    <property type="entry name" value="GDXG_lipolytic_enzyme"/>
</dbReference>
<protein>
    <submittedName>
        <fullName evidence="6">Arylacetamide deacetylase-like 2</fullName>
    </submittedName>
</protein>
<dbReference type="eggNOG" id="KOG1515">
    <property type="taxonomic scope" value="Eukaryota"/>
</dbReference>
<evidence type="ECO:0000313" key="7">
    <source>
        <dbReference type="Proteomes" id="UP000010556"/>
    </source>
</evidence>
<dbReference type="InterPro" id="IPR013094">
    <property type="entry name" value="AB_hydrolase_3"/>
</dbReference>
<dbReference type="InterPro" id="IPR029058">
    <property type="entry name" value="AB_hydrolase_fold"/>
</dbReference>
<dbReference type="PANTHER" id="PTHR48081:SF28">
    <property type="entry name" value="ALPHA_BETA HYDROLASE FOLD-3 DOMAIN-CONTAINING PROTEIN"/>
    <property type="match status" value="1"/>
</dbReference>
<dbReference type="EMBL" id="KB112776">
    <property type="protein sequence ID" value="ELK24632.1"/>
    <property type="molecule type" value="Genomic_DNA"/>
</dbReference>
<dbReference type="GO" id="GO:0016787">
    <property type="term" value="F:hydrolase activity"/>
    <property type="evidence" value="ECO:0007669"/>
    <property type="project" value="UniProtKB-KW"/>
</dbReference>
<evidence type="ECO:0000256" key="3">
    <source>
        <dbReference type="PROSITE-ProRule" id="PRU10038"/>
    </source>
</evidence>
<dbReference type="AlphaFoldDB" id="L5LEK7"/>
<proteinExistence type="inferred from homology"/>
<evidence type="ECO:0000256" key="4">
    <source>
        <dbReference type="SAM" id="SignalP"/>
    </source>
</evidence>
<keyword evidence="7" id="KW-1185">Reference proteome</keyword>
<evidence type="ECO:0000256" key="1">
    <source>
        <dbReference type="ARBA" id="ARBA00010515"/>
    </source>
</evidence>
<sequence length="219" mass="24642">MGSKALSLALFCVLFASYIYKPIPGNIEERWKVMSLDAIFKTCTFMGMCFENIGIMTYEDFISMIFKLDYTQPLSDENVTVTDTAFTDIPVRVYLPKRKSETPRRAVIYIHGGAYCFGSFKQTAFDFLNRWTANKLDAVVVGVDYRLAPQHRFPAQFEDSIAAVKFFLQDKILTKYGVDPTRICISGDSSGGRLAAAVTQKIEEITVVAALRLSNYSLI</sequence>
<feature type="chain" id="PRO_5003970127" evidence="4">
    <location>
        <begin position="17"/>
        <end position="219"/>
    </location>
</feature>
<dbReference type="SUPFAM" id="SSF53474">
    <property type="entry name" value="alpha/beta-Hydrolases"/>
    <property type="match status" value="1"/>
</dbReference>
<keyword evidence="2" id="KW-0378">Hydrolase</keyword>
<accession>L5LEK7</accession>
<dbReference type="Gene3D" id="3.40.50.1820">
    <property type="entry name" value="alpha/beta hydrolase"/>
    <property type="match status" value="1"/>
</dbReference>
<keyword evidence="4" id="KW-0732">Signal</keyword>
<dbReference type="Pfam" id="PF07859">
    <property type="entry name" value="Abhydrolase_3"/>
    <property type="match status" value="1"/>
</dbReference>
<feature type="active site" evidence="3">
    <location>
        <position position="189"/>
    </location>
</feature>
<organism evidence="6 7">
    <name type="scientific">Myotis davidii</name>
    <name type="common">David's myotis</name>
    <dbReference type="NCBI Taxonomy" id="225400"/>
    <lineage>
        <taxon>Eukaryota</taxon>
        <taxon>Metazoa</taxon>
        <taxon>Chordata</taxon>
        <taxon>Craniata</taxon>
        <taxon>Vertebrata</taxon>
        <taxon>Euteleostomi</taxon>
        <taxon>Mammalia</taxon>
        <taxon>Eutheria</taxon>
        <taxon>Laurasiatheria</taxon>
        <taxon>Chiroptera</taxon>
        <taxon>Yangochiroptera</taxon>
        <taxon>Vespertilionidae</taxon>
        <taxon>Myotis</taxon>
    </lineage>
</organism>